<evidence type="ECO:0000313" key="3">
    <source>
        <dbReference type="Proteomes" id="UP000434172"/>
    </source>
</evidence>
<accession>A0A8H3WSW2</accession>
<organism evidence="2 3">
    <name type="scientific">Colletotrichum asianum</name>
    <dbReference type="NCBI Taxonomy" id="702518"/>
    <lineage>
        <taxon>Eukaryota</taxon>
        <taxon>Fungi</taxon>
        <taxon>Dikarya</taxon>
        <taxon>Ascomycota</taxon>
        <taxon>Pezizomycotina</taxon>
        <taxon>Sordariomycetes</taxon>
        <taxon>Hypocreomycetidae</taxon>
        <taxon>Glomerellales</taxon>
        <taxon>Glomerellaceae</taxon>
        <taxon>Colletotrichum</taxon>
        <taxon>Colletotrichum gloeosporioides species complex</taxon>
    </lineage>
</organism>
<proteinExistence type="predicted"/>
<gene>
    <name evidence="2" type="ORF">GQ607_002452</name>
</gene>
<comment type="caution">
    <text evidence="2">The sequence shown here is derived from an EMBL/GenBank/DDBJ whole genome shotgun (WGS) entry which is preliminary data.</text>
</comment>
<evidence type="ECO:0000313" key="2">
    <source>
        <dbReference type="EMBL" id="KAF0330122.1"/>
    </source>
</evidence>
<protein>
    <submittedName>
        <fullName evidence="2">Uncharacterized protein</fullName>
    </submittedName>
</protein>
<keyword evidence="3" id="KW-1185">Reference proteome</keyword>
<name>A0A8H3WSW2_9PEZI</name>
<reference evidence="2 3" key="1">
    <citation type="submission" date="2019-12" db="EMBL/GenBank/DDBJ databases">
        <title>A genome sequence resource for the geographically widespread anthracnose pathogen Colletotrichum asianum.</title>
        <authorList>
            <person name="Meng Y."/>
        </authorList>
    </citation>
    <scope>NUCLEOTIDE SEQUENCE [LARGE SCALE GENOMIC DNA]</scope>
    <source>
        <strain evidence="2 3">ICMP 18580</strain>
    </source>
</reference>
<feature type="region of interest" description="Disordered" evidence="1">
    <location>
        <begin position="1"/>
        <end position="33"/>
    </location>
</feature>
<evidence type="ECO:0000256" key="1">
    <source>
        <dbReference type="SAM" id="MobiDB-lite"/>
    </source>
</evidence>
<dbReference type="EMBL" id="WOWK01000008">
    <property type="protein sequence ID" value="KAF0330122.1"/>
    <property type="molecule type" value="Genomic_DNA"/>
</dbReference>
<sequence>MWVAISASSPAKRRRRQNLSIATRKPQRLTLPATGELASSLGPRRVVRPKSSSSGCSVIRVAPVPVRRGGEITSSPQIISNREPHVAILPELFVFPGSKQSRLTHPPVGPELSASLHLFSSSVRPRPTLPCRCAE</sequence>
<dbReference type="Proteomes" id="UP000434172">
    <property type="component" value="Unassembled WGS sequence"/>
</dbReference>
<dbReference type="AlphaFoldDB" id="A0A8H3WSW2"/>